<dbReference type="InterPro" id="IPR003171">
    <property type="entry name" value="Mehydrof_redctse-like"/>
</dbReference>
<evidence type="ECO:0000256" key="7">
    <source>
        <dbReference type="ARBA" id="ARBA00023002"/>
    </source>
</evidence>
<name>A0A369BGX8_9FIRM</name>
<dbReference type="GO" id="GO:0035999">
    <property type="term" value="P:tetrahydrofolate interconversion"/>
    <property type="evidence" value="ECO:0007669"/>
    <property type="project" value="UniProtKB-UniPathway"/>
</dbReference>
<dbReference type="PANTHER" id="PTHR45754:SF3">
    <property type="entry name" value="METHYLENETETRAHYDROFOLATE REDUCTASE (NADPH)"/>
    <property type="match status" value="1"/>
</dbReference>
<dbReference type="GO" id="GO:0005829">
    <property type="term" value="C:cytosol"/>
    <property type="evidence" value="ECO:0007669"/>
    <property type="project" value="InterPro"/>
</dbReference>
<keyword evidence="9" id="KW-0486">Methionine biosynthesis</keyword>
<keyword evidence="7 12" id="KW-0560">Oxidoreductase</keyword>
<dbReference type="Pfam" id="PF02219">
    <property type="entry name" value="MTHFR"/>
    <property type="match status" value="1"/>
</dbReference>
<dbReference type="AlphaFoldDB" id="A0A369BGX8"/>
<evidence type="ECO:0000256" key="3">
    <source>
        <dbReference type="ARBA" id="ARBA00006743"/>
    </source>
</evidence>
<dbReference type="Gene3D" id="3.20.20.220">
    <property type="match status" value="1"/>
</dbReference>
<comment type="caution">
    <text evidence="13">The sequence shown here is derived from an EMBL/GenBank/DDBJ whole genome shotgun (WGS) entry which is preliminary data.</text>
</comment>
<keyword evidence="6 12" id="KW-0274">FAD</keyword>
<dbReference type="EC" id="1.5.1.54" evidence="12"/>
<dbReference type="InterPro" id="IPR004620">
    <property type="entry name" value="MTHF_reductase_bac"/>
</dbReference>
<comment type="pathway">
    <text evidence="2 12">One-carbon metabolism; tetrahydrofolate interconversion.</text>
</comment>
<keyword evidence="4" id="KW-0028">Amino-acid biosynthesis</keyword>
<evidence type="ECO:0000256" key="1">
    <source>
        <dbReference type="ARBA" id="ARBA00001974"/>
    </source>
</evidence>
<proteinExistence type="inferred from homology"/>
<evidence type="ECO:0000256" key="5">
    <source>
        <dbReference type="ARBA" id="ARBA00022630"/>
    </source>
</evidence>
<dbReference type="GO" id="GO:0071949">
    <property type="term" value="F:FAD binding"/>
    <property type="evidence" value="ECO:0007669"/>
    <property type="project" value="TreeGrafter"/>
</dbReference>
<comment type="similarity">
    <text evidence="3 12">Belongs to the methylenetetrahydrofolate reductase family.</text>
</comment>
<dbReference type="OrthoDB" id="9812555at2"/>
<keyword evidence="5 12" id="KW-0285">Flavoprotein</keyword>
<comment type="pathway">
    <text evidence="10">Amino-acid biosynthesis; L-methionine biosynthesis via de novo pathway.</text>
</comment>
<dbReference type="EMBL" id="QPJT01000001">
    <property type="protein sequence ID" value="RCX20803.1"/>
    <property type="molecule type" value="Genomic_DNA"/>
</dbReference>
<comment type="catalytic activity">
    <reaction evidence="11">
        <text>(6S)-5-methyl-5,6,7,8-tetrahydrofolate + NAD(+) = (6R)-5,10-methylene-5,6,7,8-tetrahydrofolate + NADH + H(+)</text>
        <dbReference type="Rhea" id="RHEA:19821"/>
        <dbReference type="ChEBI" id="CHEBI:15378"/>
        <dbReference type="ChEBI" id="CHEBI:15636"/>
        <dbReference type="ChEBI" id="CHEBI:18608"/>
        <dbReference type="ChEBI" id="CHEBI:57540"/>
        <dbReference type="ChEBI" id="CHEBI:57945"/>
        <dbReference type="EC" id="1.5.1.54"/>
    </reaction>
    <physiologicalReaction direction="right-to-left" evidence="11">
        <dbReference type="Rhea" id="RHEA:19823"/>
    </physiologicalReaction>
</comment>
<keyword evidence="14" id="KW-1185">Reference proteome</keyword>
<accession>A0A369BGX8</accession>
<organism evidence="13 14">
    <name type="scientific">Anaerobacterium chartisolvens</name>
    <dbReference type="NCBI Taxonomy" id="1297424"/>
    <lineage>
        <taxon>Bacteria</taxon>
        <taxon>Bacillati</taxon>
        <taxon>Bacillota</taxon>
        <taxon>Clostridia</taxon>
        <taxon>Eubacteriales</taxon>
        <taxon>Oscillospiraceae</taxon>
        <taxon>Anaerobacterium</taxon>
    </lineage>
</organism>
<sequence length="287" mass="32181">MKIIDLLKSKKPVIAFEIFPPKPDVPLENILSSLEKFKALNPDYISVTYGAGGSQKGRTIEIASRAKKEYGIESMAHFTCVGHSYEEIDKMLDEMLDEGLENVLALRGDPPQNQPDFDFSKNIYRHASELIRHIRGKNNFCIAAAAYLEGHPECRLLKEDLLNLKLKVDEGTDFLLTQFFFDNRLFYDFLDKAESKGINCPIIPGIMPIFNSNIKVMTAKSGCSIPAKLVVMMDKYADNPEDLRKAGIEYAAEQIRDLIAYGAPGIHLYTMNRPKSTKEILVSAGLA</sequence>
<evidence type="ECO:0000256" key="2">
    <source>
        <dbReference type="ARBA" id="ARBA00004777"/>
    </source>
</evidence>
<dbReference type="CDD" id="cd00537">
    <property type="entry name" value="MTHFR"/>
    <property type="match status" value="1"/>
</dbReference>
<dbReference type="PANTHER" id="PTHR45754">
    <property type="entry name" value="METHYLENETETRAHYDROFOLATE REDUCTASE"/>
    <property type="match status" value="1"/>
</dbReference>
<dbReference type="SUPFAM" id="SSF51730">
    <property type="entry name" value="FAD-linked oxidoreductase"/>
    <property type="match status" value="1"/>
</dbReference>
<evidence type="ECO:0000256" key="8">
    <source>
        <dbReference type="ARBA" id="ARBA00023027"/>
    </source>
</evidence>
<keyword evidence="8" id="KW-0520">NAD</keyword>
<evidence type="ECO:0000313" key="13">
    <source>
        <dbReference type="EMBL" id="RCX20803.1"/>
    </source>
</evidence>
<protein>
    <recommendedName>
        <fullName evidence="12">Methylenetetrahydrofolate reductase</fullName>
        <ecNumber evidence="12">1.5.1.54</ecNumber>
    </recommendedName>
</protein>
<comment type="cofactor">
    <cofactor evidence="1 12">
        <name>FAD</name>
        <dbReference type="ChEBI" id="CHEBI:57692"/>
    </cofactor>
</comment>
<evidence type="ECO:0000256" key="6">
    <source>
        <dbReference type="ARBA" id="ARBA00022827"/>
    </source>
</evidence>
<dbReference type="GO" id="GO:0106312">
    <property type="term" value="F:methylenetetrahydrofolate reductase (NADH) activity"/>
    <property type="evidence" value="ECO:0007669"/>
    <property type="project" value="UniProtKB-EC"/>
</dbReference>
<evidence type="ECO:0000256" key="11">
    <source>
        <dbReference type="ARBA" id="ARBA00048628"/>
    </source>
</evidence>
<evidence type="ECO:0000256" key="12">
    <source>
        <dbReference type="RuleBase" id="RU003862"/>
    </source>
</evidence>
<reference evidence="13 14" key="1">
    <citation type="submission" date="2018-07" db="EMBL/GenBank/DDBJ databases">
        <title>Genomic Encyclopedia of Type Strains, Phase IV (KMG-IV): sequencing the most valuable type-strain genomes for metagenomic binning, comparative biology and taxonomic classification.</title>
        <authorList>
            <person name="Goeker M."/>
        </authorList>
    </citation>
    <scope>NUCLEOTIDE SEQUENCE [LARGE SCALE GENOMIC DNA]</scope>
    <source>
        <strain evidence="13 14">DSM 27016</strain>
    </source>
</reference>
<dbReference type="UniPathway" id="UPA00193"/>
<dbReference type="RefSeq" id="WP_114295765.1">
    <property type="nucleotide sequence ID" value="NZ_QPJT01000001.1"/>
</dbReference>
<gene>
    <name evidence="13" type="ORF">DFR58_1015</name>
</gene>
<dbReference type="Proteomes" id="UP000253034">
    <property type="component" value="Unassembled WGS sequence"/>
</dbReference>
<evidence type="ECO:0000256" key="10">
    <source>
        <dbReference type="ARBA" id="ARBA00034478"/>
    </source>
</evidence>
<dbReference type="InterPro" id="IPR029041">
    <property type="entry name" value="FAD-linked_oxidoreductase-like"/>
</dbReference>
<evidence type="ECO:0000256" key="9">
    <source>
        <dbReference type="ARBA" id="ARBA00023167"/>
    </source>
</evidence>
<dbReference type="NCBIfam" id="TIGR00676">
    <property type="entry name" value="fadh2"/>
    <property type="match status" value="1"/>
</dbReference>
<evidence type="ECO:0000256" key="4">
    <source>
        <dbReference type="ARBA" id="ARBA00022605"/>
    </source>
</evidence>
<evidence type="ECO:0000313" key="14">
    <source>
        <dbReference type="Proteomes" id="UP000253034"/>
    </source>
</evidence>
<dbReference type="GO" id="GO:0009086">
    <property type="term" value="P:methionine biosynthetic process"/>
    <property type="evidence" value="ECO:0007669"/>
    <property type="project" value="UniProtKB-KW"/>
</dbReference>